<proteinExistence type="predicted"/>
<reference evidence="1" key="1">
    <citation type="submission" date="2014-09" db="EMBL/GenBank/DDBJ databases">
        <authorList>
            <person name="Magalhaes I.L.F."/>
            <person name="Oliveira U."/>
            <person name="Santos F.R."/>
            <person name="Vidigal T.H.D.A."/>
            <person name="Brescovit A.D."/>
            <person name="Santos A.J."/>
        </authorList>
    </citation>
    <scope>NUCLEOTIDE SEQUENCE</scope>
    <source>
        <tissue evidence="1">Shoot tissue taken approximately 20 cm above the soil surface</tissue>
    </source>
</reference>
<reference evidence="1" key="2">
    <citation type="journal article" date="2015" name="Data Brief">
        <title>Shoot transcriptome of the giant reed, Arundo donax.</title>
        <authorList>
            <person name="Barrero R.A."/>
            <person name="Guerrero F.D."/>
            <person name="Moolhuijzen P."/>
            <person name="Goolsby J.A."/>
            <person name="Tidwell J."/>
            <person name="Bellgard S.E."/>
            <person name="Bellgard M.I."/>
        </authorList>
    </citation>
    <scope>NUCLEOTIDE SEQUENCE</scope>
    <source>
        <tissue evidence="1">Shoot tissue taken approximately 20 cm above the soil surface</tissue>
    </source>
</reference>
<evidence type="ECO:0000313" key="1">
    <source>
        <dbReference type="EMBL" id="JAE25549.1"/>
    </source>
</evidence>
<sequence>MVLTNVGPFHWKCEFIEATFQAVLL</sequence>
<dbReference type="AlphaFoldDB" id="A0A0A9GQ70"/>
<accession>A0A0A9GQ70</accession>
<protein>
    <submittedName>
        <fullName evidence="1">Uncharacterized protein</fullName>
    </submittedName>
</protein>
<organism evidence="1">
    <name type="scientific">Arundo donax</name>
    <name type="common">Giant reed</name>
    <name type="synonym">Donax arundinaceus</name>
    <dbReference type="NCBI Taxonomy" id="35708"/>
    <lineage>
        <taxon>Eukaryota</taxon>
        <taxon>Viridiplantae</taxon>
        <taxon>Streptophyta</taxon>
        <taxon>Embryophyta</taxon>
        <taxon>Tracheophyta</taxon>
        <taxon>Spermatophyta</taxon>
        <taxon>Magnoliopsida</taxon>
        <taxon>Liliopsida</taxon>
        <taxon>Poales</taxon>
        <taxon>Poaceae</taxon>
        <taxon>PACMAD clade</taxon>
        <taxon>Arundinoideae</taxon>
        <taxon>Arundineae</taxon>
        <taxon>Arundo</taxon>
    </lineage>
</organism>
<name>A0A0A9GQ70_ARUDO</name>
<dbReference type="EMBL" id="GBRH01172347">
    <property type="protein sequence ID" value="JAE25549.1"/>
    <property type="molecule type" value="Transcribed_RNA"/>
</dbReference>